<dbReference type="SUPFAM" id="SSF51735">
    <property type="entry name" value="NAD(P)-binding Rossmann-fold domains"/>
    <property type="match status" value="1"/>
</dbReference>
<evidence type="ECO:0000256" key="9">
    <source>
        <dbReference type="ARBA" id="ARBA00024072"/>
    </source>
</evidence>
<dbReference type="CDD" id="cd05356">
    <property type="entry name" value="17beta-HSD1_like_SDR_c"/>
    <property type="match status" value="1"/>
</dbReference>
<comment type="catalytic activity">
    <reaction evidence="15">
        <text>17beta-estradiol + NAD(+) = estrone + NADH + H(+)</text>
        <dbReference type="Rhea" id="RHEA:24612"/>
        <dbReference type="ChEBI" id="CHEBI:15378"/>
        <dbReference type="ChEBI" id="CHEBI:16469"/>
        <dbReference type="ChEBI" id="CHEBI:17263"/>
        <dbReference type="ChEBI" id="CHEBI:57540"/>
        <dbReference type="ChEBI" id="CHEBI:57945"/>
        <dbReference type="EC" id="1.1.1.62"/>
    </reaction>
</comment>
<evidence type="ECO:0000256" key="5">
    <source>
        <dbReference type="ARBA" id="ARBA00022955"/>
    </source>
</evidence>
<dbReference type="GO" id="GO:0141040">
    <property type="term" value="F:very-long-chain 3-oxoacyl-CoA reductase activity"/>
    <property type="evidence" value="ECO:0007669"/>
    <property type="project" value="UniProtKB-EC"/>
</dbReference>
<keyword evidence="6" id="KW-0472">Membrane</keyword>
<protein>
    <recommendedName>
        <fullName evidence="14">3-ketoacyl-CoA reductase</fullName>
        <ecNumber evidence="13">1.1.1.330</ecNumber>
        <ecNumber evidence="9">1.1.1.62</ecNumber>
    </recommendedName>
</protein>
<evidence type="ECO:0000256" key="12">
    <source>
        <dbReference type="ARBA" id="ARBA00038261"/>
    </source>
</evidence>
<dbReference type="PRINTS" id="PR00081">
    <property type="entry name" value="GDHRDH"/>
</dbReference>
<evidence type="ECO:0000256" key="17">
    <source>
        <dbReference type="ARBA" id="ARBA00049509"/>
    </source>
</evidence>
<dbReference type="FunFam" id="3.40.50.720:FF:000137">
    <property type="entry name" value="Hydroxysteroid (17-beta) dehydrogenase 3"/>
    <property type="match status" value="1"/>
</dbReference>
<dbReference type="InterPro" id="IPR002347">
    <property type="entry name" value="SDR_fam"/>
</dbReference>
<keyword evidence="5" id="KW-0752">Steroid biosynthesis</keyword>
<dbReference type="PRINTS" id="PR00080">
    <property type="entry name" value="SDRFAMILY"/>
</dbReference>
<dbReference type="EC" id="1.1.1.330" evidence="13"/>
<comment type="subcellular location">
    <subcellularLocation>
        <location evidence="2">Endoplasmic reticulum membrane</location>
        <topology evidence="2">Multi-pass membrane protein</topology>
    </subcellularLocation>
    <subcellularLocation>
        <location evidence="1">Mitochondrion</location>
    </subcellularLocation>
</comment>
<dbReference type="Gene3D" id="3.40.50.720">
    <property type="entry name" value="NAD(P)-binding Rossmann-like Domain"/>
    <property type="match status" value="1"/>
</dbReference>
<evidence type="ECO:0000256" key="10">
    <source>
        <dbReference type="ARBA" id="ARBA00037337"/>
    </source>
</evidence>
<evidence type="ECO:0000256" key="13">
    <source>
        <dbReference type="ARBA" id="ARBA00039105"/>
    </source>
</evidence>
<organism evidence="18 19">
    <name type="scientific">Pelobates cultripes</name>
    <name type="common">Western spadefoot toad</name>
    <dbReference type="NCBI Taxonomy" id="61616"/>
    <lineage>
        <taxon>Eukaryota</taxon>
        <taxon>Metazoa</taxon>
        <taxon>Chordata</taxon>
        <taxon>Craniata</taxon>
        <taxon>Vertebrata</taxon>
        <taxon>Euteleostomi</taxon>
        <taxon>Amphibia</taxon>
        <taxon>Batrachia</taxon>
        <taxon>Anura</taxon>
        <taxon>Pelobatoidea</taxon>
        <taxon>Pelobatidae</taxon>
        <taxon>Pelobates</taxon>
    </lineage>
</organism>
<dbReference type="Pfam" id="PF00106">
    <property type="entry name" value="adh_short"/>
    <property type="match status" value="1"/>
</dbReference>
<evidence type="ECO:0000256" key="6">
    <source>
        <dbReference type="ARBA" id="ARBA00022989"/>
    </source>
</evidence>
<dbReference type="InterPro" id="IPR036291">
    <property type="entry name" value="NAD(P)-bd_dom_sf"/>
</dbReference>
<dbReference type="EMBL" id="OW240923">
    <property type="protein sequence ID" value="CAH2324525.1"/>
    <property type="molecule type" value="Genomic_DNA"/>
</dbReference>
<evidence type="ECO:0000256" key="15">
    <source>
        <dbReference type="ARBA" id="ARBA00048022"/>
    </source>
</evidence>
<keyword evidence="4" id="KW-0521">NADP</keyword>
<reference evidence="18" key="1">
    <citation type="submission" date="2022-03" db="EMBL/GenBank/DDBJ databases">
        <authorList>
            <person name="Alioto T."/>
            <person name="Alioto T."/>
            <person name="Gomez Garrido J."/>
        </authorList>
    </citation>
    <scope>NUCLEOTIDE SEQUENCE</scope>
</reference>
<keyword evidence="3" id="KW-0812">Transmembrane</keyword>
<evidence type="ECO:0000256" key="16">
    <source>
        <dbReference type="ARBA" id="ARBA00048906"/>
    </source>
</evidence>
<comment type="catalytic activity">
    <reaction evidence="16">
        <text>17beta-estradiol + NADP(+) = estrone + NADPH + H(+)</text>
        <dbReference type="Rhea" id="RHEA:24616"/>
        <dbReference type="ChEBI" id="CHEBI:15378"/>
        <dbReference type="ChEBI" id="CHEBI:16469"/>
        <dbReference type="ChEBI" id="CHEBI:17263"/>
        <dbReference type="ChEBI" id="CHEBI:57783"/>
        <dbReference type="ChEBI" id="CHEBI:58349"/>
        <dbReference type="EC" id="1.1.1.62"/>
    </reaction>
</comment>
<evidence type="ECO:0000256" key="7">
    <source>
        <dbReference type="ARBA" id="ARBA00023002"/>
    </source>
</evidence>
<accession>A0AAD1THA6</accession>
<evidence type="ECO:0000256" key="2">
    <source>
        <dbReference type="ARBA" id="ARBA00004477"/>
    </source>
</evidence>
<evidence type="ECO:0000256" key="11">
    <source>
        <dbReference type="ARBA" id="ARBA00037929"/>
    </source>
</evidence>
<comment type="catalytic activity">
    <reaction evidence="17">
        <text>a very-long-chain (3R)-3-hydroxyacyl-CoA + NADP(+) = a very-long-chain 3-oxoacyl-CoA + NADPH + H(+)</text>
        <dbReference type="Rhea" id="RHEA:48680"/>
        <dbReference type="ChEBI" id="CHEBI:15378"/>
        <dbReference type="ChEBI" id="CHEBI:57783"/>
        <dbReference type="ChEBI" id="CHEBI:58349"/>
        <dbReference type="ChEBI" id="CHEBI:85440"/>
        <dbReference type="ChEBI" id="CHEBI:90725"/>
        <dbReference type="EC" id="1.1.1.330"/>
    </reaction>
</comment>
<dbReference type="GO" id="GO:0004303">
    <property type="term" value="F:estradiol 17-beta-dehydrogenase [NAD(P)+] activity"/>
    <property type="evidence" value="ECO:0007669"/>
    <property type="project" value="UniProtKB-EC"/>
</dbReference>
<proteinExistence type="inferred from homology"/>
<dbReference type="GO" id="GO:0006694">
    <property type="term" value="P:steroid biosynthetic process"/>
    <property type="evidence" value="ECO:0007669"/>
    <property type="project" value="UniProtKB-KW"/>
</dbReference>
<evidence type="ECO:0000256" key="3">
    <source>
        <dbReference type="ARBA" id="ARBA00022692"/>
    </source>
</evidence>
<keyword evidence="19" id="KW-1185">Reference proteome</keyword>
<keyword evidence="7" id="KW-0560">Oxidoreductase</keyword>
<name>A0AAD1THA6_PELCU</name>
<dbReference type="AlphaFoldDB" id="A0AAD1THA6"/>
<dbReference type="InterPro" id="IPR052149">
    <property type="entry name" value="17-beta-HSD3-like"/>
</dbReference>
<keyword evidence="6" id="KW-1133">Transmembrane helix</keyword>
<keyword evidence="8" id="KW-0496">Mitochondrion</keyword>
<sequence length="316" mass="34918">MELVAVMKRALSPLYEEILQAYRNHLELLAVVGALYTAQKGLNVLCGCYRAIKFHISIRMFSKTFLARQYGGWAVVTGATDGIGKAYAEELASFGINIILISRNRDKLQTVSESIATTYGVKTSFIDADFNKGREVFPAIKEALKDVDVGILVNNAGVCYEYPQYVTDVPEDKIWEIINVNIAATTMMLHIVLPGMVQRKKGAIINVASASARIICPQLAIYGASKTYLDNLTEALYHEYSSKGIFIQSLTPVFVATNMIRPMCTFFKRTSILVPLAKDTAYKAVRTIGLCRRTTGSYSHSLQVRRSGSKVNNSGD</sequence>
<dbReference type="EC" id="1.1.1.62" evidence="9"/>
<dbReference type="GO" id="GO:0005789">
    <property type="term" value="C:endoplasmic reticulum membrane"/>
    <property type="evidence" value="ECO:0007669"/>
    <property type="project" value="UniProtKB-SubCell"/>
</dbReference>
<gene>
    <name evidence="18" type="ORF">PECUL_23A002723</name>
</gene>
<comment type="pathway">
    <text evidence="11">Steroid biosynthesis; estrogen biosynthesis.</text>
</comment>
<evidence type="ECO:0000256" key="14">
    <source>
        <dbReference type="ARBA" id="ARBA00041250"/>
    </source>
</evidence>
<evidence type="ECO:0000256" key="4">
    <source>
        <dbReference type="ARBA" id="ARBA00022857"/>
    </source>
</evidence>
<comment type="function">
    <text evidence="10">Catalyzes the second of the four reactions of the long-chain fatty acids elongation cycle. This endoplasmic reticulum-bound enzymatic process, allows the addition of two carbons to the chain of long- and very long-chain fatty acids/VLCFAs per cycle. This enzyme has a 3-ketoacyl-CoA reductase activity, reducing 3-ketoacyl-CoA to 3-hydroxyacyl-CoA, within each cycle of fatty acid elongation. Thereby, it may participate in the production of VLCFAs of different chain lengths that are involved in multiple biological processes as precursors of membrane lipids and lipid mediators. May also catalyze the transformation of estrone (E1) into estradiol (E2) and play a role in estrogen formation.</text>
</comment>
<evidence type="ECO:0000256" key="1">
    <source>
        <dbReference type="ARBA" id="ARBA00004173"/>
    </source>
</evidence>
<dbReference type="Proteomes" id="UP001295444">
    <property type="component" value="Chromosome 12"/>
</dbReference>
<evidence type="ECO:0000256" key="8">
    <source>
        <dbReference type="ARBA" id="ARBA00023128"/>
    </source>
</evidence>
<dbReference type="PANTHER" id="PTHR44889:SF1">
    <property type="entry name" value="INACTIVE HYDROXYSTEROID DEHYDROGENASE-LIKE PROTEIN 1"/>
    <property type="match status" value="1"/>
</dbReference>
<evidence type="ECO:0000313" key="18">
    <source>
        <dbReference type="EMBL" id="CAH2324525.1"/>
    </source>
</evidence>
<comment type="similarity">
    <text evidence="12">Belongs to the short-chain dehydrogenases/reductases (SDR) family. 17-beta-HSD 3 subfamily.</text>
</comment>
<dbReference type="PANTHER" id="PTHR44889">
    <property type="entry name" value="INACTIVE HYDROXYSTEROID DEHYDROGENASE-LIKE PROTEIN 1"/>
    <property type="match status" value="1"/>
</dbReference>
<dbReference type="GO" id="GO:0005739">
    <property type="term" value="C:mitochondrion"/>
    <property type="evidence" value="ECO:0007669"/>
    <property type="project" value="UniProtKB-SubCell"/>
</dbReference>
<keyword evidence="5" id="KW-0444">Lipid biosynthesis</keyword>
<keyword evidence="5" id="KW-0443">Lipid metabolism</keyword>
<evidence type="ECO:0000313" key="19">
    <source>
        <dbReference type="Proteomes" id="UP001295444"/>
    </source>
</evidence>
<dbReference type="PIRSF" id="PIRSF000126">
    <property type="entry name" value="11-beta-HSD1"/>
    <property type="match status" value="1"/>
</dbReference>